<protein>
    <recommendedName>
        <fullName evidence="3">HTH CENPB-type domain-containing protein</fullName>
    </recommendedName>
</protein>
<evidence type="ECO:0000313" key="1">
    <source>
        <dbReference type="Proteomes" id="UP000515153"/>
    </source>
</evidence>
<reference evidence="2" key="2">
    <citation type="submission" date="2019-10" db="EMBL/GenBank/DDBJ databases">
        <authorList>
            <consortium name="NCBI Genome Project"/>
        </authorList>
    </citation>
    <scope>NUCLEOTIDE SEQUENCE</scope>
    <source>
        <strain evidence="2">NI907</strain>
    </source>
</reference>
<reference evidence="2" key="3">
    <citation type="submission" date="2025-08" db="UniProtKB">
        <authorList>
            <consortium name="RefSeq"/>
        </authorList>
    </citation>
    <scope>IDENTIFICATION</scope>
    <source>
        <strain evidence="2">NI907</strain>
    </source>
</reference>
<dbReference type="RefSeq" id="XP_030977012.1">
    <property type="nucleotide sequence ID" value="XM_031131198.1"/>
</dbReference>
<dbReference type="AlphaFoldDB" id="A0A6P8AQ41"/>
<proteinExistence type="predicted"/>
<organism evidence="1 2">
    <name type="scientific">Pyricularia grisea</name>
    <name type="common">Crabgrass-specific blast fungus</name>
    <name type="synonym">Magnaporthe grisea</name>
    <dbReference type="NCBI Taxonomy" id="148305"/>
    <lineage>
        <taxon>Eukaryota</taxon>
        <taxon>Fungi</taxon>
        <taxon>Dikarya</taxon>
        <taxon>Ascomycota</taxon>
        <taxon>Pezizomycotina</taxon>
        <taxon>Sordariomycetes</taxon>
        <taxon>Sordariomycetidae</taxon>
        <taxon>Magnaporthales</taxon>
        <taxon>Pyriculariaceae</taxon>
        <taxon>Pyricularia</taxon>
    </lineage>
</organism>
<dbReference type="KEGG" id="pgri:PgNI_11227"/>
<name>A0A6P8AQ41_PYRGI</name>
<sequence length="457" mass="52471">MPRGEAFSTSDAFAVARQYVEDTNATRRRIVVARVDGGTKITHESLLSFCRRHKYPYRAVWRQYRAFKTTGSPTKLPNGSNEDPKTLSVREETALVAYVTELERAGVQATAGMIKTAGSKILSRRRTHRIPSKWYSDWTQKHPDLRPSTAKPVPLKDIPYDTKVKDIKQWFEKAKDLAAKQEITASTCWSADELGTKEGQIWVVMVRKQVDTPPPPHYRSKDSFSLMGGGNAAGDALRPFCILKNWSETDPVTALYYTTLCERKTIFHRSDEGFSNDSIMYNWICQFNRQTWPKAAEVQRLGSPSLEEWFGYPAYTKFSHMMDGLDPNHLNGDMARGNERPRIWRWLVLGGATGRLSIEIIDYCLRFDIQILTLPVHAKQTMHPIRQGPCQYLKTTDLNKLLNIFRNKTEEDFVSAFQYQMEREFSVGHLMSGFDDSGIWPLKGSRVLDYLRRPRNP</sequence>
<accession>A0A6P8AQ41</accession>
<dbReference type="Proteomes" id="UP000515153">
    <property type="component" value="Chromosome VI"/>
</dbReference>
<keyword evidence="1" id="KW-1185">Reference proteome</keyword>
<dbReference type="GeneID" id="41966103"/>
<evidence type="ECO:0008006" key="3">
    <source>
        <dbReference type="Google" id="ProtNLM"/>
    </source>
</evidence>
<gene>
    <name evidence="2" type="ORF">PgNI_11227</name>
</gene>
<evidence type="ECO:0000313" key="2">
    <source>
        <dbReference type="RefSeq" id="XP_030977012.1"/>
    </source>
</evidence>
<reference evidence="1 2" key="1">
    <citation type="journal article" date="2019" name="Mol. Biol. Evol.">
        <title>Blast fungal genomes show frequent chromosomal changes, gene gains and losses, and effector gene turnover.</title>
        <authorList>
            <person name="Gomez Luciano L.B."/>
            <person name="Jason Tsai I."/>
            <person name="Chuma I."/>
            <person name="Tosa Y."/>
            <person name="Chen Y.H."/>
            <person name="Li J.Y."/>
            <person name="Li M.Y."/>
            <person name="Jade Lu M.Y."/>
            <person name="Nakayashiki H."/>
            <person name="Li W.H."/>
        </authorList>
    </citation>
    <scope>NUCLEOTIDE SEQUENCE [LARGE SCALE GENOMIC DNA]</scope>
    <source>
        <strain evidence="1 2">NI907</strain>
    </source>
</reference>